<gene>
    <name evidence="1" type="ORF">TM448A00172_0043</name>
    <name evidence="2" type="ORF">TM448B00344_0029</name>
</gene>
<dbReference type="SUPFAM" id="SSF53955">
    <property type="entry name" value="Lysozyme-like"/>
    <property type="match status" value="1"/>
</dbReference>
<sequence>MTRDNKGKFARSQAKNTVAVLITAFLMFGIAKFALANMPPAQTRPQLRNTCTATKWIDLMVEPEVCIKNANTEYCALDEAGLITLIQKDVQPEQIEKPKAPAKKTIPLSYKLKGWDEEIAQIVRDEAEKAGYSDVDLVYKLIDCESMWDSQARNSKGNTPSWSSDWGILQYNDYWQRKNITKECMLDARCSIKKGIEDLKAGKAGQWACYKQVK</sequence>
<evidence type="ECO:0008006" key="3">
    <source>
        <dbReference type="Google" id="ProtNLM"/>
    </source>
</evidence>
<reference evidence="1" key="1">
    <citation type="submission" date="2020-03" db="EMBL/GenBank/DDBJ databases">
        <title>The deep terrestrial virosphere.</title>
        <authorList>
            <person name="Holmfeldt K."/>
            <person name="Nilsson E."/>
            <person name="Simone D."/>
            <person name="Lopez-Fernandez M."/>
            <person name="Wu X."/>
            <person name="de Brujin I."/>
            <person name="Lundin D."/>
            <person name="Andersson A."/>
            <person name="Bertilsson S."/>
            <person name="Dopson M."/>
        </authorList>
    </citation>
    <scope>NUCLEOTIDE SEQUENCE</scope>
    <source>
        <strain evidence="1">TM448A00172</strain>
        <strain evidence="2">TM448B00344</strain>
    </source>
</reference>
<dbReference type="AlphaFoldDB" id="A0A6H1ZC06"/>
<name>A0A6H1ZC06_9ZZZZ</name>
<dbReference type="EMBL" id="MT143985">
    <property type="protein sequence ID" value="QJA45084.1"/>
    <property type="molecule type" value="Genomic_DNA"/>
</dbReference>
<accession>A0A6H1ZC06</accession>
<evidence type="ECO:0000313" key="1">
    <source>
        <dbReference type="EMBL" id="QJA45084.1"/>
    </source>
</evidence>
<protein>
    <recommendedName>
        <fullName evidence="3">Transglycosylase</fullName>
    </recommendedName>
</protein>
<dbReference type="InterPro" id="IPR023346">
    <property type="entry name" value="Lysozyme-like_dom_sf"/>
</dbReference>
<organism evidence="1">
    <name type="scientific">viral metagenome</name>
    <dbReference type="NCBI Taxonomy" id="1070528"/>
    <lineage>
        <taxon>unclassified sequences</taxon>
        <taxon>metagenomes</taxon>
        <taxon>organismal metagenomes</taxon>
    </lineage>
</organism>
<evidence type="ECO:0000313" key="2">
    <source>
        <dbReference type="EMBL" id="QJH95083.1"/>
    </source>
</evidence>
<proteinExistence type="predicted"/>
<dbReference type="EMBL" id="MT144612">
    <property type="protein sequence ID" value="QJH95083.1"/>
    <property type="molecule type" value="Genomic_DNA"/>
</dbReference>